<feature type="compositionally biased region" description="Low complexity" evidence="3">
    <location>
        <begin position="329"/>
        <end position="340"/>
    </location>
</feature>
<gene>
    <name evidence="5" type="ORF">B0I36DRAFT_313792</name>
</gene>
<dbReference type="InterPro" id="IPR051556">
    <property type="entry name" value="N-term/lysine_N-AcTrnsfr"/>
</dbReference>
<feature type="region of interest" description="Disordered" evidence="3">
    <location>
        <begin position="294"/>
        <end position="409"/>
    </location>
</feature>
<dbReference type="InterPro" id="IPR000182">
    <property type="entry name" value="GNAT_dom"/>
</dbReference>
<comment type="caution">
    <text evidence="5">The sequence shown here is derived from an EMBL/GenBank/DDBJ whole genome shotgun (WGS) entry which is preliminary data.</text>
</comment>
<dbReference type="GO" id="GO:0007064">
    <property type="term" value="P:mitotic sister chromatid cohesion"/>
    <property type="evidence" value="ECO:0007669"/>
    <property type="project" value="TreeGrafter"/>
</dbReference>
<protein>
    <recommendedName>
        <fullName evidence="4">N-acetyltransferase domain-containing protein</fullName>
    </recommendedName>
</protein>
<dbReference type="AlphaFoldDB" id="A0A9P8YEB9"/>
<evidence type="ECO:0000259" key="4">
    <source>
        <dbReference type="PROSITE" id="PS51186"/>
    </source>
</evidence>
<dbReference type="OrthoDB" id="47374at2759"/>
<feature type="compositionally biased region" description="Low complexity" evidence="3">
    <location>
        <begin position="29"/>
        <end position="41"/>
    </location>
</feature>
<evidence type="ECO:0000313" key="6">
    <source>
        <dbReference type="Proteomes" id="UP000756346"/>
    </source>
</evidence>
<dbReference type="Proteomes" id="UP000756346">
    <property type="component" value="Unassembled WGS sequence"/>
</dbReference>
<dbReference type="SUPFAM" id="SSF55729">
    <property type="entry name" value="Acyl-CoA N-acyltransferases (Nat)"/>
    <property type="match status" value="1"/>
</dbReference>
<dbReference type="RefSeq" id="XP_046016443.1">
    <property type="nucleotide sequence ID" value="XM_046152671.1"/>
</dbReference>
<dbReference type="PANTHER" id="PTHR42919:SF8">
    <property type="entry name" value="N-ALPHA-ACETYLTRANSFERASE 50"/>
    <property type="match status" value="1"/>
</dbReference>
<evidence type="ECO:0000256" key="1">
    <source>
        <dbReference type="ARBA" id="ARBA00022679"/>
    </source>
</evidence>
<proteinExistence type="predicted"/>
<name>A0A9P8YEB9_9PEZI</name>
<feature type="compositionally biased region" description="Low complexity" evidence="3">
    <location>
        <begin position="372"/>
        <end position="392"/>
    </location>
</feature>
<keyword evidence="6" id="KW-1185">Reference proteome</keyword>
<accession>A0A9P8YEB9</accession>
<keyword evidence="1" id="KW-0808">Transferase</keyword>
<dbReference type="Gene3D" id="3.40.630.30">
    <property type="match status" value="1"/>
</dbReference>
<evidence type="ECO:0000256" key="2">
    <source>
        <dbReference type="ARBA" id="ARBA00023315"/>
    </source>
</evidence>
<dbReference type="GO" id="GO:0016747">
    <property type="term" value="F:acyltransferase activity, transferring groups other than amino-acyl groups"/>
    <property type="evidence" value="ECO:0007669"/>
    <property type="project" value="InterPro"/>
</dbReference>
<dbReference type="GO" id="GO:0031415">
    <property type="term" value="C:NatA complex"/>
    <property type="evidence" value="ECO:0007669"/>
    <property type="project" value="TreeGrafter"/>
</dbReference>
<dbReference type="PANTHER" id="PTHR42919">
    <property type="entry name" value="N-ALPHA-ACETYLTRANSFERASE"/>
    <property type="match status" value="1"/>
</dbReference>
<dbReference type="GeneID" id="70182217"/>
<dbReference type="InterPro" id="IPR016181">
    <property type="entry name" value="Acyl_CoA_acyltransferase"/>
</dbReference>
<dbReference type="PROSITE" id="PS51186">
    <property type="entry name" value="GNAT"/>
    <property type="match status" value="1"/>
</dbReference>
<feature type="region of interest" description="Disordered" evidence="3">
    <location>
        <begin position="1"/>
        <end position="63"/>
    </location>
</feature>
<evidence type="ECO:0000256" key="3">
    <source>
        <dbReference type="SAM" id="MobiDB-lite"/>
    </source>
</evidence>
<dbReference type="EMBL" id="JAGTJQ010000002">
    <property type="protein sequence ID" value="KAH7037322.1"/>
    <property type="molecule type" value="Genomic_DNA"/>
</dbReference>
<evidence type="ECO:0000313" key="5">
    <source>
        <dbReference type="EMBL" id="KAH7037322.1"/>
    </source>
</evidence>
<sequence>MSLPVNTKPQGQPSIRSFFAPKGPSYVAPPSSTTITSNTTAPPRPTTSNTAQTHAVPPPAPHTFLTRRPASLHPQASILPIEPEHIPALRRVTSLILPINYPDSFYAQLSNPATSGAFSRVILWTEPNSTPKVIGGLVCRPEALPFRTPAGNQVSGLYIQSLVLLSPYRSLGLAAACLEDVVASVIASTNNPSSSWKCETVWAHVWVQNDEGLGWYQRRGFSIAGEIKNYYFKLQPGHAYVVERPIIIDRQPSAAAAMSYGNDNDNNHIISSNAKSIPPSTTAMAANLPMYAMPPAGAAQKPTSIPPPPPPSSSSHSNGTTRPPPPPSSAASLSSTAQSLAPPPQTPTGTSFQNLRPETEWNDLPPDMQVPASANGGSRSGASSRSSSSVAASRKKRDRAYPAAAFGGK</sequence>
<feature type="compositionally biased region" description="Polar residues" evidence="3">
    <location>
        <begin position="347"/>
        <end position="356"/>
    </location>
</feature>
<feature type="compositionally biased region" description="Polar residues" evidence="3">
    <location>
        <begin position="1"/>
        <end position="15"/>
    </location>
</feature>
<reference evidence="5" key="1">
    <citation type="journal article" date="2021" name="Nat. Commun.">
        <title>Genetic determinants of endophytism in the Arabidopsis root mycobiome.</title>
        <authorList>
            <person name="Mesny F."/>
            <person name="Miyauchi S."/>
            <person name="Thiergart T."/>
            <person name="Pickel B."/>
            <person name="Atanasova L."/>
            <person name="Karlsson M."/>
            <person name="Huettel B."/>
            <person name="Barry K.W."/>
            <person name="Haridas S."/>
            <person name="Chen C."/>
            <person name="Bauer D."/>
            <person name="Andreopoulos W."/>
            <person name="Pangilinan J."/>
            <person name="LaButti K."/>
            <person name="Riley R."/>
            <person name="Lipzen A."/>
            <person name="Clum A."/>
            <person name="Drula E."/>
            <person name="Henrissat B."/>
            <person name="Kohler A."/>
            <person name="Grigoriev I.V."/>
            <person name="Martin F.M."/>
            <person name="Hacquard S."/>
        </authorList>
    </citation>
    <scope>NUCLEOTIDE SEQUENCE</scope>
    <source>
        <strain evidence="5">MPI-CAGE-CH-0230</strain>
    </source>
</reference>
<keyword evidence="2" id="KW-0012">Acyltransferase</keyword>
<organism evidence="5 6">
    <name type="scientific">Microdochium trichocladiopsis</name>
    <dbReference type="NCBI Taxonomy" id="1682393"/>
    <lineage>
        <taxon>Eukaryota</taxon>
        <taxon>Fungi</taxon>
        <taxon>Dikarya</taxon>
        <taxon>Ascomycota</taxon>
        <taxon>Pezizomycotina</taxon>
        <taxon>Sordariomycetes</taxon>
        <taxon>Xylariomycetidae</taxon>
        <taxon>Xylariales</taxon>
        <taxon>Microdochiaceae</taxon>
        <taxon>Microdochium</taxon>
    </lineage>
</organism>
<feature type="domain" description="N-acetyltransferase" evidence="4">
    <location>
        <begin position="76"/>
        <end position="247"/>
    </location>
</feature>